<dbReference type="GeneID" id="107794151"/>
<dbReference type="Gene3D" id="1.10.20.10">
    <property type="entry name" value="Histone, subunit A"/>
    <property type="match status" value="1"/>
</dbReference>
<evidence type="ECO:0000256" key="6">
    <source>
        <dbReference type="ARBA" id="ARBA00023242"/>
    </source>
</evidence>
<reference evidence="9" key="1">
    <citation type="journal article" date="2014" name="Nat. Commun.">
        <title>The tobacco genome sequence and its comparison with those of tomato and potato.</title>
        <authorList>
            <person name="Sierro N."/>
            <person name="Battey J.N."/>
            <person name="Ouadi S."/>
            <person name="Bakaher N."/>
            <person name="Bovet L."/>
            <person name="Willig A."/>
            <person name="Goepfert S."/>
            <person name="Peitsch M.C."/>
            <person name="Ivanov N.V."/>
        </authorList>
    </citation>
    <scope>NUCLEOTIDE SEQUENCE [LARGE SCALE GENOMIC DNA]</scope>
</reference>
<dbReference type="PANTHER" id="PTHR46338">
    <property type="entry name" value="TRANSCRIPTION INITIATION FACTOR TFIID SUBUNIT 8"/>
    <property type="match status" value="1"/>
</dbReference>
<evidence type="ECO:0000256" key="2">
    <source>
        <dbReference type="ARBA" id="ARBA00008767"/>
    </source>
</evidence>
<evidence type="ECO:0000256" key="3">
    <source>
        <dbReference type="ARBA" id="ARBA00017307"/>
    </source>
</evidence>
<keyword evidence="4" id="KW-0805">Transcription regulation</keyword>
<comment type="similarity">
    <text evidence="2">Belongs to the TAF8 family.</text>
</comment>
<comment type="subcellular location">
    <subcellularLocation>
        <location evidence="1">Nucleus</location>
    </subcellularLocation>
</comment>
<name>A0A1S4A622_TOBAC</name>
<feature type="region of interest" description="Disordered" evidence="7">
    <location>
        <begin position="1"/>
        <end position="24"/>
    </location>
</feature>
<keyword evidence="5" id="KW-0804">Transcription</keyword>
<proteinExistence type="inferred from homology"/>
<dbReference type="PANTHER" id="PTHR46338:SF1">
    <property type="entry name" value="TRANSCRIPTION INITIATION FACTOR TFIID SUBUNIT 8"/>
    <property type="match status" value="1"/>
</dbReference>
<dbReference type="AlphaFoldDB" id="A0A1S4A622"/>
<feature type="domain" description="Bromodomain associated" evidence="8">
    <location>
        <begin position="28"/>
        <end position="104"/>
    </location>
</feature>
<dbReference type="GO" id="GO:0046982">
    <property type="term" value="F:protein heterodimerization activity"/>
    <property type="evidence" value="ECO:0007669"/>
    <property type="project" value="InterPro"/>
</dbReference>
<dbReference type="GO" id="GO:0005669">
    <property type="term" value="C:transcription factor TFIID complex"/>
    <property type="evidence" value="ECO:0000318"/>
    <property type="project" value="GO_Central"/>
</dbReference>
<protein>
    <recommendedName>
        <fullName evidence="3">Transcription initiation factor TFIID subunit 8</fullName>
    </recommendedName>
</protein>
<organism evidence="9 10">
    <name type="scientific">Nicotiana tabacum</name>
    <name type="common">Common tobacco</name>
    <dbReference type="NCBI Taxonomy" id="4097"/>
    <lineage>
        <taxon>Eukaryota</taxon>
        <taxon>Viridiplantae</taxon>
        <taxon>Streptophyta</taxon>
        <taxon>Embryophyta</taxon>
        <taxon>Tracheophyta</taxon>
        <taxon>Spermatophyta</taxon>
        <taxon>Magnoliopsida</taxon>
        <taxon>eudicotyledons</taxon>
        <taxon>Gunneridae</taxon>
        <taxon>Pentapetalae</taxon>
        <taxon>asterids</taxon>
        <taxon>lamiids</taxon>
        <taxon>Solanales</taxon>
        <taxon>Solanaceae</taxon>
        <taxon>Nicotianoideae</taxon>
        <taxon>Nicotianeae</taxon>
        <taxon>Nicotiana</taxon>
    </lineage>
</organism>
<dbReference type="InterPro" id="IPR037818">
    <property type="entry name" value="TAF8"/>
</dbReference>
<accession>A0A1S4A622</accession>
<dbReference type="OrthoDB" id="436852at2759"/>
<dbReference type="SMART" id="SM00576">
    <property type="entry name" value="BTP"/>
    <property type="match status" value="1"/>
</dbReference>
<dbReference type="OMA" id="SEAHTEW"/>
<dbReference type="GO" id="GO:0006366">
    <property type="term" value="P:transcription by RNA polymerase II"/>
    <property type="evidence" value="ECO:0000318"/>
    <property type="project" value="GO_Central"/>
</dbReference>
<reference evidence="10" key="2">
    <citation type="submission" date="2025-08" db="UniProtKB">
        <authorList>
            <consortium name="RefSeq"/>
        </authorList>
    </citation>
    <scope>IDENTIFICATION</scope>
    <source>
        <tissue evidence="10">Leaf</tissue>
    </source>
</reference>
<dbReference type="InterPro" id="IPR006565">
    <property type="entry name" value="BTP"/>
</dbReference>
<dbReference type="STRING" id="4097.A0A1S4A622"/>
<dbReference type="Pfam" id="PF10406">
    <property type="entry name" value="TAF8_C"/>
    <property type="match status" value="1"/>
</dbReference>
<dbReference type="Pfam" id="PF07524">
    <property type="entry name" value="Bromo_TP"/>
    <property type="match status" value="1"/>
</dbReference>
<gene>
    <name evidence="10" type="primary">LOC107794151</name>
</gene>
<sequence>MNNGGKAESEKEKENRVYDDRKERASTDDFGQAISRTAAAQICENIGFEGFNESALESFADITVKYLCDLGKTATFCAILVGRTEVNVFDVIQGLGDLGVSTGASKVKHCGLDSRTIKGIVEFVKSAQEIPFSQPLPCFPVIKDKRKIPSFIQMNETTAFKHIPLWLPAFPDRHTYVRTSTWNERTCDPRADKVKLARQRRKAERSLLNLQQRLVCNGSTEVSASNEPDDVRIESSVDASGNAFVAVSSEAREKDMAAVSLAAKLSNETDKNHVSLPDIYSPAIETLKDDPSETGNGVEENPPDQRNAVCLECKPGKKVWCDSLDLRLRNNGSGRTASGFRRDEEKNDKKRRAELILRQSIENQQELTQL</sequence>
<evidence type="ECO:0000256" key="1">
    <source>
        <dbReference type="ARBA" id="ARBA00004123"/>
    </source>
</evidence>
<evidence type="ECO:0000256" key="5">
    <source>
        <dbReference type="ARBA" id="ARBA00023163"/>
    </source>
</evidence>
<dbReference type="InterPro" id="IPR019473">
    <property type="entry name" value="TFIID_su8_C"/>
</dbReference>
<evidence type="ECO:0000256" key="4">
    <source>
        <dbReference type="ARBA" id="ARBA00023015"/>
    </source>
</evidence>
<feature type="region of interest" description="Disordered" evidence="7">
    <location>
        <begin position="286"/>
        <end position="307"/>
    </location>
</feature>
<evidence type="ECO:0000256" key="7">
    <source>
        <dbReference type="SAM" id="MobiDB-lite"/>
    </source>
</evidence>
<evidence type="ECO:0000259" key="8">
    <source>
        <dbReference type="SMART" id="SM00576"/>
    </source>
</evidence>
<dbReference type="CDD" id="cd08049">
    <property type="entry name" value="TAF8"/>
    <property type="match status" value="1"/>
</dbReference>
<dbReference type="Proteomes" id="UP000790787">
    <property type="component" value="Chromosome 24"/>
</dbReference>
<dbReference type="RefSeq" id="XP_016472102.1">
    <property type="nucleotide sequence ID" value="XM_016616616.2"/>
</dbReference>
<feature type="compositionally biased region" description="Basic and acidic residues" evidence="7">
    <location>
        <begin position="7"/>
        <end position="24"/>
    </location>
</feature>
<dbReference type="InterPro" id="IPR009072">
    <property type="entry name" value="Histone-fold"/>
</dbReference>
<evidence type="ECO:0000313" key="10">
    <source>
        <dbReference type="RefSeq" id="XP_016472102.1"/>
    </source>
</evidence>
<dbReference type="KEGG" id="nta:107794151"/>
<keyword evidence="6" id="KW-0539">Nucleus</keyword>
<dbReference type="PaxDb" id="4097-A0A1S4A622"/>
<dbReference type="RefSeq" id="XP_016472102.1">
    <property type="nucleotide sequence ID" value="XM_016616616.1"/>
</dbReference>
<evidence type="ECO:0000313" key="9">
    <source>
        <dbReference type="Proteomes" id="UP000790787"/>
    </source>
</evidence>
<keyword evidence="9" id="KW-1185">Reference proteome</keyword>
<dbReference type="CDD" id="cd00076">
    <property type="entry name" value="HFD_SF"/>
    <property type="match status" value="1"/>
</dbReference>